<evidence type="ECO:0008006" key="6">
    <source>
        <dbReference type="Google" id="ProtNLM"/>
    </source>
</evidence>
<dbReference type="InterPro" id="IPR032675">
    <property type="entry name" value="LRR_dom_sf"/>
</dbReference>
<evidence type="ECO:0000259" key="3">
    <source>
        <dbReference type="Pfam" id="PF23559"/>
    </source>
</evidence>
<dbReference type="Gene3D" id="3.80.10.10">
    <property type="entry name" value="Ribonuclease Inhibitor"/>
    <property type="match status" value="2"/>
</dbReference>
<dbReference type="Gene3D" id="1.10.10.10">
    <property type="entry name" value="Winged helix-like DNA-binding domain superfamily/Winged helix DNA-binding domain"/>
    <property type="match status" value="1"/>
</dbReference>
<dbReference type="PANTHER" id="PTHR47186:SF51">
    <property type="entry name" value="NB-ARC DOMAIN-CONTAINING PROTEIN"/>
    <property type="match status" value="1"/>
</dbReference>
<evidence type="ECO:0000313" key="5">
    <source>
        <dbReference type="EMBL" id="CAD1843709.1"/>
    </source>
</evidence>
<dbReference type="SUPFAM" id="SSF52058">
    <property type="entry name" value="L domain-like"/>
    <property type="match status" value="1"/>
</dbReference>
<keyword evidence="1" id="KW-0677">Repeat</keyword>
<name>A0A6V7QKR2_ANACO</name>
<dbReference type="InterPro" id="IPR058922">
    <property type="entry name" value="WHD_DRP"/>
</dbReference>
<evidence type="ECO:0000256" key="2">
    <source>
        <dbReference type="ARBA" id="ARBA00022821"/>
    </source>
</evidence>
<dbReference type="AlphaFoldDB" id="A0A6V7QKR2"/>
<sequence>MRWPSSCNQSDCRCLNHQGEKQKRVEKVLKSNAWSMSELPEEFRGALYLSYDNLPRHLKQCFLSFSLYPLDVVHSIKDLRRMWVAEGFVKQEEGLLMEELAEQYYFELIRRNLLQPDPYCVNQSRCTIHDLLRSLAQHLSQVESYYGDPQSLDATAISKLRHLSIAESGEIVTIPGPKTEWLRLRTLLLLMSPPRIEHNLFSRVPYLQVLILNGKGIECVPDSVGSLIHLRLLELDHTSISRLPDSIGSLTNLQTLNLQCCEFLNTLPWSITHLCSLRRLGLFGTPLRCVPKGIGRLQLLNDLEGFIIHEDDGCNTEQNSWELEELKSLGQLRWLQLHILEGKSNENSMQPMDDRINHLQTVTHLGNRASVLEDKAFLRRLVIYCKPQTEWVEVPAFTKEEISLPLCSQLPPLGQLPHLRYLEFKNALAIVTIGPELLGNGVCDGVRTATAFPKLEFLYMIDMPNWEEWSLVGSETGNSLSHSLRVMPRLEVLRVKDCPKLRALPNGLQQLRALRIFDVAGAHSLSVIEDFLFITELTIEMNNSIERVSNLPALKKLTIWDTPALKCIDNLVALQYLELQDYSMESIPEWLLRLVQQHAHLHDNNLQLVMRCSAAVIQRCLKGGPDWPIIACFSRVSAYTEDRSAYLEYTKQTGCYRTNQ</sequence>
<dbReference type="Pfam" id="PF23598">
    <property type="entry name" value="LRR_14"/>
    <property type="match status" value="1"/>
</dbReference>
<dbReference type="InterPro" id="IPR036388">
    <property type="entry name" value="WH-like_DNA-bd_sf"/>
</dbReference>
<dbReference type="EMBL" id="LR862137">
    <property type="protein sequence ID" value="CAD1843709.1"/>
    <property type="molecule type" value="Genomic_DNA"/>
</dbReference>
<dbReference type="GO" id="GO:0009626">
    <property type="term" value="P:plant-type hypersensitive response"/>
    <property type="evidence" value="ECO:0007669"/>
    <property type="project" value="UniProtKB-ARBA"/>
</dbReference>
<protein>
    <recommendedName>
        <fullName evidence="6">Disease resistance RPP13-like protein 1</fullName>
    </recommendedName>
</protein>
<keyword evidence="2" id="KW-0611">Plant defense</keyword>
<dbReference type="InterPro" id="IPR055414">
    <property type="entry name" value="LRR_R13L4/SHOC2-like"/>
</dbReference>
<evidence type="ECO:0000259" key="4">
    <source>
        <dbReference type="Pfam" id="PF23598"/>
    </source>
</evidence>
<proteinExistence type="predicted"/>
<dbReference type="GO" id="GO:0002758">
    <property type="term" value="P:innate immune response-activating signaling pathway"/>
    <property type="evidence" value="ECO:0007669"/>
    <property type="project" value="UniProtKB-ARBA"/>
</dbReference>
<reference evidence="5" key="1">
    <citation type="submission" date="2020-07" db="EMBL/GenBank/DDBJ databases">
        <authorList>
            <person name="Lin J."/>
        </authorList>
    </citation>
    <scope>NUCLEOTIDE SEQUENCE</scope>
</reference>
<accession>A0A6V7QKR2</accession>
<organism evidence="5">
    <name type="scientific">Ananas comosus var. bracteatus</name>
    <name type="common">red pineapple</name>
    <dbReference type="NCBI Taxonomy" id="296719"/>
    <lineage>
        <taxon>Eukaryota</taxon>
        <taxon>Viridiplantae</taxon>
        <taxon>Streptophyta</taxon>
        <taxon>Embryophyta</taxon>
        <taxon>Tracheophyta</taxon>
        <taxon>Spermatophyta</taxon>
        <taxon>Magnoliopsida</taxon>
        <taxon>Liliopsida</taxon>
        <taxon>Poales</taxon>
        <taxon>Bromeliaceae</taxon>
        <taxon>Bromelioideae</taxon>
        <taxon>Ananas</taxon>
    </lineage>
</organism>
<dbReference type="PANTHER" id="PTHR47186">
    <property type="entry name" value="LEUCINE-RICH REPEAT-CONTAINING PROTEIN 57"/>
    <property type="match status" value="1"/>
</dbReference>
<feature type="domain" description="Disease resistance R13L4/SHOC-2-like LRR" evidence="4">
    <location>
        <begin position="199"/>
        <end position="493"/>
    </location>
</feature>
<dbReference type="Pfam" id="PF23559">
    <property type="entry name" value="WHD_DRP"/>
    <property type="match status" value="1"/>
</dbReference>
<feature type="domain" description="Disease resistance protein winged helix" evidence="3">
    <location>
        <begin position="67"/>
        <end position="136"/>
    </location>
</feature>
<evidence type="ECO:0000256" key="1">
    <source>
        <dbReference type="ARBA" id="ARBA00022737"/>
    </source>
</evidence>
<gene>
    <name evidence="5" type="ORF">CB5_LOCUS26920</name>
</gene>
<dbReference type="FunFam" id="1.10.10.10:FF:000322">
    <property type="entry name" value="Probable disease resistance protein At1g63360"/>
    <property type="match status" value="1"/>
</dbReference>
<dbReference type="GO" id="GO:0042742">
    <property type="term" value="P:defense response to bacterium"/>
    <property type="evidence" value="ECO:0007669"/>
    <property type="project" value="UniProtKB-ARBA"/>
</dbReference>